<keyword evidence="3" id="KW-0732">Signal</keyword>
<dbReference type="AlphaFoldDB" id="A0A652LBB7"/>
<proteinExistence type="predicted"/>
<sequence length="444" mass="45403">MGYAVAAILLACLGIFGAAFAATAAEGDLVNVFVVPDPAQTADGAVTLQSIAAGTLGTPARAGEILELNRGLAQPDGAVLNGPGDQLRPGWVLRLPPDAVGPEVKQARDRAGTDILAEAPASASPGVAADRQSIPLPAVVAVIATFLLALVTAGIVGRRKVRAGFAVLAGMVRKLGDPARRRRRLMQRRGIGRQFATDADSARRAYEIMGELASAARRPGEAVHALCVNDSGVTVWLEGAETLDAPWSNSGGTRWHRPVAGAGYSGAGAVDHASTVACLVRAGISTDGGPLFVDLSRVDGVLSLTGDGLVARDMVNNLLSELARARPNTPVTILPGTAGAHRISVPSGLHQLSPEAPPVTSAPGADRGTVRAAASRRPVRGLVVVAGVPTERESAELAALCGPGGAGWTGLVCGDVGGAHWRWHAHRDGHVDVPVLDVRVTVPA</sequence>
<protein>
    <submittedName>
        <fullName evidence="4">Uncharacterized protein</fullName>
    </submittedName>
</protein>
<evidence type="ECO:0000256" key="3">
    <source>
        <dbReference type="SAM" id="SignalP"/>
    </source>
</evidence>
<accession>A0A652LBB7</accession>
<evidence type="ECO:0000313" key="4">
    <source>
        <dbReference type="EMBL" id="TXS32974.1"/>
    </source>
</evidence>
<gene>
    <name evidence="4" type="ORF">EAO74_05280</name>
</gene>
<feature type="region of interest" description="Disordered" evidence="1">
    <location>
        <begin position="353"/>
        <end position="373"/>
    </location>
</feature>
<feature type="signal peptide" evidence="3">
    <location>
        <begin position="1"/>
        <end position="21"/>
    </location>
</feature>
<keyword evidence="2" id="KW-0472">Membrane</keyword>
<dbReference type="EMBL" id="RDBM01000020">
    <property type="protein sequence ID" value="TXS32974.1"/>
    <property type="molecule type" value="Genomic_DNA"/>
</dbReference>
<organism evidence="4">
    <name type="scientific">Streptomyces sp. gb1(2016)</name>
    <dbReference type="NCBI Taxonomy" id="1828321"/>
    <lineage>
        <taxon>Bacteria</taxon>
        <taxon>Bacillati</taxon>
        <taxon>Actinomycetota</taxon>
        <taxon>Actinomycetes</taxon>
        <taxon>Kitasatosporales</taxon>
        <taxon>Streptomycetaceae</taxon>
        <taxon>Streptomyces</taxon>
    </lineage>
</organism>
<evidence type="ECO:0000256" key="2">
    <source>
        <dbReference type="SAM" id="Phobius"/>
    </source>
</evidence>
<keyword evidence="2" id="KW-0812">Transmembrane</keyword>
<reference evidence="4" key="1">
    <citation type="submission" date="2018-10" db="EMBL/GenBank/DDBJ databases">
        <authorList>
            <person name="Hariharan J."/>
            <person name="Choudoir M.J."/>
            <person name="Diebold P."/>
            <person name="Panke-Buisse K."/>
            <person name="Campbell A.N."/>
            <person name="Buckley D.H."/>
        </authorList>
    </citation>
    <scope>NUCLEOTIDE SEQUENCE</scope>
    <source>
        <strain evidence="4">Gb1</strain>
    </source>
</reference>
<evidence type="ECO:0000256" key="1">
    <source>
        <dbReference type="SAM" id="MobiDB-lite"/>
    </source>
</evidence>
<keyword evidence="2" id="KW-1133">Transmembrane helix</keyword>
<feature type="transmembrane region" description="Helical" evidence="2">
    <location>
        <begin position="134"/>
        <end position="156"/>
    </location>
</feature>
<name>A0A652LBB7_9ACTN</name>
<comment type="caution">
    <text evidence="4">The sequence shown here is derived from an EMBL/GenBank/DDBJ whole genome shotgun (WGS) entry which is preliminary data.</text>
</comment>
<feature type="chain" id="PRO_5024883974" evidence="3">
    <location>
        <begin position="22"/>
        <end position="444"/>
    </location>
</feature>